<evidence type="ECO:0000256" key="5">
    <source>
        <dbReference type="ARBA" id="ARBA00023136"/>
    </source>
</evidence>
<feature type="domain" description="MacB-like periplasmic core" evidence="9">
    <location>
        <begin position="18"/>
        <end position="232"/>
    </location>
</feature>
<evidence type="ECO:0000313" key="10">
    <source>
        <dbReference type="EMBL" id="KUG21079.1"/>
    </source>
</evidence>
<keyword evidence="10" id="KW-0131">Cell cycle</keyword>
<dbReference type="GO" id="GO:0022857">
    <property type="term" value="F:transmembrane transporter activity"/>
    <property type="evidence" value="ECO:0007669"/>
    <property type="project" value="TreeGrafter"/>
</dbReference>
<evidence type="ECO:0000259" key="8">
    <source>
        <dbReference type="Pfam" id="PF02687"/>
    </source>
</evidence>
<evidence type="ECO:0000256" key="3">
    <source>
        <dbReference type="ARBA" id="ARBA00022692"/>
    </source>
</evidence>
<keyword evidence="4 7" id="KW-1133">Transmembrane helix</keyword>
<comment type="caution">
    <text evidence="10">The sequence shown here is derived from an EMBL/GenBank/DDBJ whole genome shotgun (WGS) entry which is preliminary data.</text>
</comment>
<accession>A0A0W8FJQ2</accession>
<name>A0A0W8FJQ2_9ZZZZ</name>
<feature type="transmembrane region" description="Helical" evidence="7">
    <location>
        <begin position="19"/>
        <end position="39"/>
    </location>
</feature>
<comment type="similarity">
    <text evidence="6">Belongs to the ABC-4 integral membrane protein family.</text>
</comment>
<evidence type="ECO:0000256" key="7">
    <source>
        <dbReference type="SAM" id="Phobius"/>
    </source>
</evidence>
<dbReference type="GO" id="GO:0051301">
    <property type="term" value="P:cell division"/>
    <property type="evidence" value="ECO:0007669"/>
    <property type="project" value="UniProtKB-KW"/>
</dbReference>
<keyword evidence="5 7" id="KW-0472">Membrane</keyword>
<evidence type="ECO:0000256" key="6">
    <source>
        <dbReference type="ARBA" id="ARBA00038076"/>
    </source>
</evidence>
<dbReference type="PANTHER" id="PTHR30572:SF4">
    <property type="entry name" value="ABC TRANSPORTER PERMEASE YTRF"/>
    <property type="match status" value="1"/>
</dbReference>
<keyword evidence="10" id="KW-0132">Cell division</keyword>
<comment type="subcellular location">
    <subcellularLocation>
        <location evidence="1">Cell membrane</location>
        <topology evidence="1">Multi-pass membrane protein</topology>
    </subcellularLocation>
</comment>
<protein>
    <submittedName>
        <fullName evidence="10">Cell division protein ftsx</fullName>
    </submittedName>
</protein>
<evidence type="ECO:0000256" key="2">
    <source>
        <dbReference type="ARBA" id="ARBA00022475"/>
    </source>
</evidence>
<sequence length="391" mass="42022">MVFFEFASRNVRLHWLRSLLATIGIVIGVIAIASLGILGNSLVLTISETISDVGDTIVITPHAGSGNAQGPPGTGIAGTAISEQDVERIRRAAGANTVIPISQGGDRVRVGGREEIALVIAMDTGDIPVLLELDEGIHPRSSRGCLAGSSLAETLALRPGSRIHVGRDGAESLRVTGILQERGVGFDINPDNALIVPRQWYEDVYAEEEYDRVIVKVRDVTEIDAVKEAIDRDLNRRETVVDVMDTRMILQALFDLFDQISVFTLATGGISLVVAGVAILNVMMMSVKERTREIGVMRSIGTRRGEILRMFLYEALILGITGSIVGGMLSLGTGYAVNAVVLDRPDFLFDPSSLVFILYGMLFGVATGVASGLYPAWKAASLSPIEALRYE</sequence>
<dbReference type="EMBL" id="LNQE01001103">
    <property type="protein sequence ID" value="KUG21079.1"/>
    <property type="molecule type" value="Genomic_DNA"/>
</dbReference>
<evidence type="ECO:0000256" key="4">
    <source>
        <dbReference type="ARBA" id="ARBA00022989"/>
    </source>
</evidence>
<gene>
    <name evidence="10" type="ORF">ASZ90_009172</name>
</gene>
<dbReference type="GO" id="GO:0005886">
    <property type="term" value="C:plasma membrane"/>
    <property type="evidence" value="ECO:0007669"/>
    <property type="project" value="UniProtKB-SubCell"/>
</dbReference>
<feature type="transmembrane region" description="Helical" evidence="7">
    <location>
        <begin position="356"/>
        <end position="377"/>
    </location>
</feature>
<dbReference type="Pfam" id="PF02687">
    <property type="entry name" value="FtsX"/>
    <property type="match status" value="1"/>
</dbReference>
<dbReference type="InterPro" id="IPR025857">
    <property type="entry name" value="MacB_PCD"/>
</dbReference>
<evidence type="ECO:0000256" key="1">
    <source>
        <dbReference type="ARBA" id="ARBA00004651"/>
    </source>
</evidence>
<keyword evidence="3 7" id="KW-0812">Transmembrane</keyword>
<reference evidence="10" key="1">
    <citation type="journal article" date="2015" name="Proc. Natl. Acad. Sci. U.S.A.">
        <title>Networks of energetic and metabolic interactions define dynamics in microbial communities.</title>
        <authorList>
            <person name="Embree M."/>
            <person name="Liu J.K."/>
            <person name="Al-Bassam M.M."/>
            <person name="Zengler K."/>
        </authorList>
    </citation>
    <scope>NUCLEOTIDE SEQUENCE</scope>
</reference>
<dbReference type="InterPro" id="IPR003838">
    <property type="entry name" value="ABC3_permease_C"/>
</dbReference>
<organism evidence="10">
    <name type="scientific">hydrocarbon metagenome</name>
    <dbReference type="NCBI Taxonomy" id="938273"/>
    <lineage>
        <taxon>unclassified sequences</taxon>
        <taxon>metagenomes</taxon>
        <taxon>ecological metagenomes</taxon>
    </lineage>
</organism>
<dbReference type="PANTHER" id="PTHR30572">
    <property type="entry name" value="MEMBRANE COMPONENT OF TRANSPORTER-RELATED"/>
    <property type="match status" value="1"/>
</dbReference>
<dbReference type="Pfam" id="PF12704">
    <property type="entry name" value="MacB_PCD"/>
    <property type="match status" value="1"/>
</dbReference>
<dbReference type="AlphaFoldDB" id="A0A0W8FJQ2"/>
<proteinExistence type="inferred from homology"/>
<evidence type="ECO:0000259" key="9">
    <source>
        <dbReference type="Pfam" id="PF12704"/>
    </source>
</evidence>
<keyword evidence="2" id="KW-1003">Cell membrane</keyword>
<dbReference type="InterPro" id="IPR050250">
    <property type="entry name" value="Macrolide_Exporter_MacB"/>
</dbReference>
<feature type="domain" description="ABC3 transporter permease C-terminal" evidence="8">
    <location>
        <begin position="269"/>
        <end position="384"/>
    </location>
</feature>
<feature type="transmembrane region" description="Helical" evidence="7">
    <location>
        <begin position="260"/>
        <end position="282"/>
    </location>
</feature>
<feature type="transmembrane region" description="Helical" evidence="7">
    <location>
        <begin position="311"/>
        <end position="336"/>
    </location>
</feature>